<dbReference type="PRINTS" id="PR00388">
    <property type="entry name" value="PDIESTERASE2"/>
</dbReference>
<dbReference type="CDD" id="cd07735">
    <property type="entry name" value="class_II_PDE_MBL-fold"/>
    <property type="match status" value="1"/>
</dbReference>
<dbReference type="EC" id="3.1.4.17" evidence="2"/>
<dbReference type="Proteomes" id="UP001345013">
    <property type="component" value="Unassembled WGS sequence"/>
</dbReference>
<evidence type="ECO:0000313" key="3">
    <source>
        <dbReference type="Proteomes" id="UP001345013"/>
    </source>
</evidence>
<gene>
    <name evidence="2" type="primary">PDE1</name>
    <name evidence="2" type="ORF">LTR24_008474</name>
</gene>
<keyword evidence="2" id="KW-0378">Hydrolase</keyword>
<dbReference type="GO" id="GO:0004114">
    <property type="term" value="F:3',5'-cyclic-nucleotide phosphodiesterase activity"/>
    <property type="evidence" value="ECO:0007669"/>
    <property type="project" value="UniProtKB-EC"/>
</dbReference>
<dbReference type="Pfam" id="PF02112">
    <property type="entry name" value="PDEase_II"/>
    <property type="match status" value="2"/>
</dbReference>
<dbReference type="InterPro" id="IPR000396">
    <property type="entry name" value="Pdiesterase2"/>
</dbReference>
<evidence type="ECO:0000256" key="1">
    <source>
        <dbReference type="SAM" id="MobiDB-lite"/>
    </source>
</evidence>
<protein>
    <submittedName>
        <fullName evidence="2">3',5'-cyclic-nucleotide phosphodiesterase pde1</fullName>
        <ecNumber evidence="2">3.1.4.17</ecNumber>
    </submittedName>
</protein>
<accession>A0ABR0JZS3</accession>
<dbReference type="EMBL" id="JAVRRG010000148">
    <property type="protein sequence ID" value="KAK5080526.1"/>
    <property type="molecule type" value="Genomic_DNA"/>
</dbReference>
<proteinExistence type="predicted"/>
<comment type="caution">
    <text evidence="2">The sequence shown here is derived from an EMBL/GenBank/DDBJ whole genome shotgun (WGS) entry which is preliminary data.</text>
</comment>
<organism evidence="2 3">
    <name type="scientific">Lithohypha guttulata</name>
    <dbReference type="NCBI Taxonomy" id="1690604"/>
    <lineage>
        <taxon>Eukaryota</taxon>
        <taxon>Fungi</taxon>
        <taxon>Dikarya</taxon>
        <taxon>Ascomycota</taxon>
        <taxon>Pezizomycotina</taxon>
        <taxon>Eurotiomycetes</taxon>
        <taxon>Chaetothyriomycetidae</taxon>
        <taxon>Chaetothyriales</taxon>
        <taxon>Trichomeriaceae</taxon>
        <taxon>Lithohypha</taxon>
    </lineage>
</organism>
<evidence type="ECO:0000313" key="2">
    <source>
        <dbReference type="EMBL" id="KAK5080526.1"/>
    </source>
</evidence>
<sequence length="628" mass="67668">MRGDGIHRDPGLTQRVHGEKRDASFQVIVLGSSGGPREDTVTGLLVRAPQSEWRRGSMIAVDAGTHLASIVRILAQQMPLYSKDAPPASYSQVIKEGPFAGVKCPGYSARANALHIFRELMHAFLITHPHLDHLSAMGINTPALEYGREPKAIVALDSTIEAIKSHIFNDSVWPNLSDEGSGVGFVTYRRLKEGGNTRLGSGDARGYVRVCDSLATLCMGVTHGKCKSRPAAAVHHRSESTGWHDGYTFPQRRLSRISDTESYFAAVQYQRQNPSFSASAFNLPPGQTTPGYPSLQTPNLGAVDGDHSFEPVQSSAFFILNEETFAEILVFGDIEPDTVSLSPQNYKVWRTAAPKVANGTLKAVFIECSYDDSVRDTDLYGHLCPRHLIEELLFLAKEVADYKARKDSTGANSATKSTAAKRLAEQPGSPHATWKRTKLNNGSTSSASDMEQVTQLPDTPASANASSPYVGTRSSTNRRKTSLSTSTLPGDVSPDLLRNTSPLRLPQPARHVHFPGGAPDGLTASPRQSTAIASPSLAGHSISYPPSNLGMQAATHAPSIDTYAGHAQPERLPDPMKGLVVHIIHVKDTLTDGPSPGEIILAQLKRTGEAAGLECEFDVTDSGQSIWI</sequence>
<name>A0ABR0JZS3_9EURO</name>
<feature type="region of interest" description="Disordered" evidence="1">
    <location>
        <begin position="405"/>
        <end position="531"/>
    </location>
</feature>
<feature type="compositionally biased region" description="Polar residues" evidence="1">
    <location>
        <begin position="439"/>
        <end position="475"/>
    </location>
</feature>
<keyword evidence="3" id="KW-1185">Reference proteome</keyword>
<dbReference type="PANTHER" id="PTHR28283:SF1">
    <property type="entry name" value="3',5'-CYCLIC-NUCLEOTIDE PHOSPHODIESTERASE 1"/>
    <property type="match status" value="1"/>
</dbReference>
<dbReference type="PANTHER" id="PTHR28283">
    <property type="entry name" value="3',5'-CYCLIC-NUCLEOTIDE PHOSPHODIESTERASE 1"/>
    <property type="match status" value="1"/>
</dbReference>
<feature type="compositionally biased region" description="Polar residues" evidence="1">
    <location>
        <begin position="409"/>
        <end position="418"/>
    </location>
</feature>
<reference evidence="2 3" key="1">
    <citation type="submission" date="2023-08" db="EMBL/GenBank/DDBJ databases">
        <title>Black Yeasts Isolated from many extreme environments.</title>
        <authorList>
            <person name="Coleine C."/>
            <person name="Stajich J.E."/>
            <person name="Selbmann L."/>
        </authorList>
    </citation>
    <scope>NUCLEOTIDE SEQUENCE [LARGE SCALE GENOMIC DNA]</scope>
    <source>
        <strain evidence="2 3">CCFEE 5885</strain>
    </source>
</reference>